<evidence type="ECO:0000313" key="2">
    <source>
        <dbReference type="Proteomes" id="UP000030653"/>
    </source>
</evidence>
<dbReference type="GO" id="GO:0033615">
    <property type="term" value="P:mitochondrial proton-transporting ATP synthase complex assembly"/>
    <property type="evidence" value="ECO:0007669"/>
    <property type="project" value="InterPro"/>
</dbReference>
<dbReference type="HOGENOM" id="CLU_128881_2_1_1"/>
<reference evidence="1 2" key="1">
    <citation type="journal article" date="2012" name="Science">
        <title>The Paleozoic origin of enzymatic lignin decomposition reconstructed from 31 fungal genomes.</title>
        <authorList>
            <person name="Floudas D."/>
            <person name="Binder M."/>
            <person name="Riley R."/>
            <person name="Barry K."/>
            <person name="Blanchette R.A."/>
            <person name="Henrissat B."/>
            <person name="Martinez A.T."/>
            <person name="Otillar R."/>
            <person name="Spatafora J.W."/>
            <person name="Yadav J.S."/>
            <person name="Aerts A."/>
            <person name="Benoit I."/>
            <person name="Boyd A."/>
            <person name="Carlson A."/>
            <person name="Copeland A."/>
            <person name="Coutinho P.M."/>
            <person name="de Vries R.P."/>
            <person name="Ferreira P."/>
            <person name="Findley K."/>
            <person name="Foster B."/>
            <person name="Gaskell J."/>
            <person name="Glotzer D."/>
            <person name="Gorecki P."/>
            <person name="Heitman J."/>
            <person name="Hesse C."/>
            <person name="Hori C."/>
            <person name="Igarashi K."/>
            <person name="Jurgens J.A."/>
            <person name="Kallen N."/>
            <person name="Kersten P."/>
            <person name="Kohler A."/>
            <person name="Kuees U."/>
            <person name="Kumar T.K.A."/>
            <person name="Kuo A."/>
            <person name="LaButti K."/>
            <person name="Larrondo L.F."/>
            <person name="Lindquist E."/>
            <person name="Ling A."/>
            <person name="Lombard V."/>
            <person name="Lucas S."/>
            <person name="Lundell T."/>
            <person name="Martin R."/>
            <person name="McLaughlin D.J."/>
            <person name="Morgenstern I."/>
            <person name="Morin E."/>
            <person name="Murat C."/>
            <person name="Nagy L.G."/>
            <person name="Nolan M."/>
            <person name="Ohm R.A."/>
            <person name="Patyshakuliyeva A."/>
            <person name="Rokas A."/>
            <person name="Ruiz-Duenas F.J."/>
            <person name="Sabat G."/>
            <person name="Salamov A."/>
            <person name="Samejima M."/>
            <person name="Schmutz J."/>
            <person name="Slot J.C."/>
            <person name="St John F."/>
            <person name="Stenlid J."/>
            <person name="Sun H."/>
            <person name="Sun S."/>
            <person name="Syed K."/>
            <person name="Tsang A."/>
            <person name="Wiebenga A."/>
            <person name="Young D."/>
            <person name="Pisabarro A."/>
            <person name="Eastwood D.C."/>
            <person name="Martin F."/>
            <person name="Cullen D."/>
            <person name="Grigoriev I.V."/>
            <person name="Hibbett D.S."/>
        </authorList>
    </citation>
    <scope>NUCLEOTIDE SEQUENCE [LARGE SCALE GENOMIC DNA]</scope>
    <source>
        <strain evidence="1 2">DJM-731 SS1</strain>
    </source>
</reference>
<dbReference type="PANTHER" id="PTHR28015:SF1">
    <property type="entry name" value="ATP SYNTHASE ASSEMBLY FACTOR FMC1, MITOCHONDRIAL"/>
    <property type="match status" value="1"/>
</dbReference>
<proteinExistence type="predicted"/>
<dbReference type="AlphaFoldDB" id="M5GFV8"/>
<accession>M5GFV8</accession>
<name>M5GFV8_DACPD</name>
<dbReference type="GeneID" id="63683163"/>
<dbReference type="GO" id="GO:0005759">
    <property type="term" value="C:mitochondrial matrix"/>
    <property type="evidence" value="ECO:0007669"/>
    <property type="project" value="TreeGrafter"/>
</dbReference>
<dbReference type="STRING" id="1858805.M5GFV8"/>
<dbReference type="InterPro" id="IPR039196">
    <property type="entry name" value="Fmc1"/>
</dbReference>
<dbReference type="OrthoDB" id="15893at2759"/>
<dbReference type="Proteomes" id="UP000030653">
    <property type="component" value="Unassembled WGS sequence"/>
</dbReference>
<dbReference type="RefSeq" id="XP_040631377.1">
    <property type="nucleotide sequence ID" value="XM_040768101.1"/>
</dbReference>
<sequence length="107" mass="12246">MSSTTSLYRSILCELRKSAVSPRPERSRAIITHLREALTNPRISQAQRQQDALNALTFLHSQRSYEELLVRYNPLHDMTPEERVKATARRVGLDVPVEAEEDSLKNS</sequence>
<dbReference type="OMA" id="NPGADMD"/>
<gene>
    <name evidence="1" type="ORF">DACRYDRAFT_105542</name>
</gene>
<organism evidence="1 2">
    <name type="scientific">Dacryopinax primogenitus (strain DJM 731)</name>
    <name type="common">Brown rot fungus</name>
    <dbReference type="NCBI Taxonomy" id="1858805"/>
    <lineage>
        <taxon>Eukaryota</taxon>
        <taxon>Fungi</taxon>
        <taxon>Dikarya</taxon>
        <taxon>Basidiomycota</taxon>
        <taxon>Agaricomycotina</taxon>
        <taxon>Dacrymycetes</taxon>
        <taxon>Dacrymycetales</taxon>
        <taxon>Dacrymycetaceae</taxon>
        <taxon>Dacryopinax</taxon>
    </lineage>
</organism>
<dbReference type="Pfam" id="PF13233">
    <property type="entry name" value="Complex1_LYR_2"/>
    <property type="match status" value="1"/>
</dbReference>
<dbReference type="EMBL" id="JH795858">
    <property type="protein sequence ID" value="EJU04483.1"/>
    <property type="molecule type" value="Genomic_DNA"/>
</dbReference>
<dbReference type="PANTHER" id="PTHR28015">
    <property type="entry name" value="ATP SYNTHASE ASSEMBLY FACTOR FMC1, MITOCHONDRIAL"/>
    <property type="match status" value="1"/>
</dbReference>
<protein>
    <submittedName>
        <fullName evidence="1">Uncharacterized protein</fullName>
    </submittedName>
</protein>
<evidence type="ECO:0000313" key="1">
    <source>
        <dbReference type="EMBL" id="EJU04483.1"/>
    </source>
</evidence>
<keyword evidence="2" id="KW-1185">Reference proteome</keyword>